<reference evidence="4 5" key="1">
    <citation type="submission" date="2018-04" db="EMBL/GenBank/DDBJ databases">
        <title>The genome of golden apple snail Pomacea canaliculata provides insight into stress tolerance and invasive adaptation.</title>
        <authorList>
            <person name="Liu C."/>
            <person name="Liu B."/>
            <person name="Ren Y."/>
            <person name="Zhang Y."/>
            <person name="Wang H."/>
            <person name="Li S."/>
            <person name="Jiang F."/>
            <person name="Yin L."/>
            <person name="Zhang G."/>
            <person name="Qian W."/>
            <person name="Fan W."/>
        </authorList>
    </citation>
    <scope>NUCLEOTIDE SEQUENCE [LARGE SCALE GENOMIC DNA]</scope>
    <source>
        <strain evidence="4">SZHN2017</strain>
        <tissue evidence="4">Muscle</tissue>
    </source>
</reference>
<name>A0A2T7NNK3_POMCA</name>
<sequence length="478" mass="54062">MTSYFERRCPEKWVDFQVWMPSRGRPTREGMGGCFTLDVLAASADIIVSPSTYRFGARSSCMRAWHSQWDGSLRQVTLTGFYLETCEVGEERSTEKGLFRYAIMQSGSPLAYWALLHPPATTVESTKSFVKNLGCTRTHDMALVKECLKKIDAWYINNAFYKHAPGLYNYSPVVDGEFILAPPEEALMNLSLNGQAFMTGITQDEGSLTTEVVLKSAEKVNQQFRFDEDYPKDYTPPPVQAFSMIPGIEHLVFHEYKPWHDPDNKTANLVGFSHVVGDSTFVAPAIKLARLLSRRSKAVFFYTFNHVSALSSHPLWMGVPHGVDLFYLFGCPLSGHPMHQYDELDKNVSRTFIDLWANFVKHGYPFLSSRPQEPFPAFEDRNQSYFMVASTHAQADIRVGRRLRSRQVAFWNNLLPKLRRQDAPPGGLAPGNAVAWVFVALSSVLLVVVVILSLCVLYFKKLARDRCIVHANDEKSTS</sequence>
<feature type="transmembrane region" description="Helical" evidence="2">
    <location>
        <begin position="433"/>
        <end position="459"/>
    </location>
</feature>
<keyword evidence="2" id="KW-1133">Transmembrane helix</keyword>
<dbReference type="Gene3D" id="3.40.50.1820">
    <property type="entry name" value="alpha/beta hydrolase"/>
    <property type="match status" value="1"/>
</dbReference>
<keyword evidence="5" id="KW-1185">Reference proteome</keyword>
<keyword evidence="2" id="KW-0472">Membrane</keyword>
<dbReference type="AlphaFoldDB" id="A0A2T7NNK3"/>
<dbReference type="InterPro" id="IPR051093">
    <property type="entry name" value="Neuroligin/BSAL"/>
</dbReference>
<dbReference type="InterPro" id="IPR002018">
    <property type="entry name" value="CarbesteraseB"/>
</dbReference>
<accession>A0A2T7NNK3</accession>
<evidence type="ECO:0000256" key="1">
    <source>
        <dbReference type="ARBA" id="ARBA00005964"/>
    </source>
</evidence>
<organism evidence="4 5">
    <name type="scientific">Pomacea canaliculata</name>
    <name type="common">Golden apple snail</name>
    <dbReference type="NCBI Taxonomy" id="400727"/>
    <lineage>
        <taxon>Eukaryota</taxon>
        <taxon>Metazoa</taxon>
        <taxon>Spiralia</taxon>
        <taxon>Lophotrochozoa</taxon>
        <taxon>Mollusca</taxon>
        <taxon>Gastropoda</taxon>
        <taxon>Caenogastropoda</taxon>
        <taxon>Architaenioglossa</taxon>
        <taxon>Ampullarioidea</taxon>
        <taxon>Ampullariidae</taxon>
        <taxon>Pomacea</taxon>
    </lineage>
</organism>
<evidence type="ECO:0000313" key="5">
    <source>
        <dbReference type="Proteomes" id="UP000245119"/>
    </source>
</evidence>
<feature type="domain" description="Carboxylesterase type B" evidence="3">
    <location>
        <begin position="95"/>
        <end position="411"/>
    </location>
</feature>
<dbReference type="Proteomes" id="UP000245119">
    <property type="component" value="Linkage Group LG10"/>
</dbReference>
<comment type="caution">
    <text evidence="4">The sequence shown here is derived from an EMBL/GenBank/DDBJ whole genome shotgun (WGS) entry which is preliminary data.</text>
</comment>
<protein>
    <recommendedName>
        <fullName evidence="3">Carboxylesterase type B domain-containing protein</fullName>
    </recommendedName>
</protein>
<evidence type="ECO:0000256" key="2">
    <source>
        <dbReference type="SAM" id="Phobius"/>
    </source>
</evidence>
<dbReference type="OrthoDB" id="19653at2759"/>
<evidence type="ECO:0000313" key="4">
    <source>
        <dbReference type="EMBL" id="PVD22748.1"/>
    </source>
</evidence>
<proteinExistence type="inferred from homology"/>
<dbReference type="PANTHER" id="PTHR43903">
    <property type="entry name" value="NEUROLIGIN"/>
    <property type="match status" value="1"/>
</dbReference>
<evidence type="ECO:0000259" key="3">
    <source>
        <dbReference type="Pfam" id="PF00135"/>
    </source>
</evidence>
<comment type="similarity">
    <text evidence="1">Belongs to the type-B carboxylesterase/lipase family.</text>
</comment>
<dbReference type="Pfam" id="PF00135">
    <property type="entry name" value="COesterase"/>
    <property type="match status" value="1"/>
</dbReference>
<keyword evidence="2" id="KW-0812">Transmembrane</keyword>
<dbReference type="SUPFAM" id="SSF53474">
    <property type="entry name" value="alpha/beta-Hydrolases"/>
    <property type="match status" value="1"/>
</dbReference>
<dbReference type="InterPro" id="IPR029058">
    <property type="entry name" value="AB_hydrolase_fold"/>
</dbReference>
<gene>
    <name evidence="4" type="ORF">C0Q70_16004</name>
</gene>
<dbReference type="EMBL" id="PZQS01000010">
    <property type="protein sequence ID" value="PVD22748.1"/>
    <property type="molecule type" value="Genomic_DNA"/>
</dbReference>